<dbReference type="EMBL" id="JBEXPZ010000013">
    <property type="protein sequence ID" value="MET9845318.1"/>
    <property type="molecule type" value="Genomic_DNA"/>
</dbReference>
<comment type="caution">
    <text evidence="2">The sequence shown here is derived from an EMBL/GenBank/DDBJ whole genome shotgun (WGS) entry which is preliminary data.</text>
</comment>
<dbReference type="RefSeq" id="WP_355396071.1">
    <property type="nucleotide sequence ID" value="NZ_JBEXPZ010000013.1"/>
</dbReference>
<proteinExistence type="predicted"/>
<gene>
    <name evidence="2" type="ORF">ABZZ21_12180</name>
</gene>
<keyword evidence="3" id="KW-1185">Reference proteome</keyword>
<dbReference type="Proteomes" id="UP001550210">
    <property type="component" value="Unassembled WGS sequence"/>
</dbReference>
<protein>
    <submittedName>
        <fullName evidence="2">Uncharacterized protein</fullName>
    </submittedName>
</protein>
<name>A0ABV2UUT3_9ACTN</name>
<keyword evidence="1" id="KW-0812">Transmembrane</keyword>
<sequence>MVLNRPSPIPTFGFVWFCVAFTALARNRVSAREKRVATERKTLA</sequence>
<evidence type="ECO:0000256" key="1">
    <source>
        <dbReference type="SAM" id="Phobius"/>
    </source>
</evidence>
<keyword evidence="1" id="KW-0472">Membrane</keyword>
<evidence type="ECO:0000313" key="3">
    <source>
        <dbReference type="Proteomes" id="UP001550210"/>
    </source>
</evidence>
<evidence type="ECO:0000313" key="2">
    <source>
        <dbReference type="EMBL" id="MET9845318.1"/>
    </source>
</evidence>
<organism evidence="2 3">
    <name type="scientific">Streptomyces ossamyceticus</name>
    <dbReference type="NCBI Taxonomy" id="249581"/>
    <lineage>
        <taxon>Bacteria</taxon>
        <taxon>Bacillati</taxon>
        <taxon>Actinomycetota</taxon>
        <taxon>Actinomycetes</taxon>
        <taxon>Kitasatosporales</taxon>
        <taxon>Streptomycetaceae</taxon>
        <taxon>Streptomyces</taxon>
    </lineage>
</organism>
<accession>A0ABV2UUT3</accession>
<keyword evidence="1" id="KW-1133">Transmembrane helix</keyword>
<feature type="transmembrane region" description="Helical" evidence="1">
    <location>
        <begin position="6"/>
        <end position="25"/>
    </location>
</feature>
<reference evidence="2 3" key="1">
    <citation type="submission" date="2024-06" db="EMBL/GenBank/DDBJ databases">
        <title>The Natural Products Discovery Center: Release of the First 8490 Sequenced Strains for Exploring Actinobacteria Biosynthetic Diversity.</title>
        <authorList>
            <person name="Kalkreuter E."/>
            <person name="Kautsar S.A."/>
            <person name="Yang D."/>
            <person name="Bader C.D."/>
            <person name="Teijaro C.N."/>
            <person name="Fluegel L."/>
            <person name="Davis C.M."/>
            <person name="Simpson J.R."/>
            <person name="Lauterbach L."/>
            <person name="Steele A.D."/>
            <person name="Gui C."/>
            <person name="Meng S."/>
            <person name="Li G."/>
            <person name="Viehrig K."/>
            <person name="Ye F."/>
            <person name="Su P."/>
            <person name="Kiefer A.F."/>
            <person name="Nichols A."/>
            <person name="Cepeda A.J."/>
            <person name="Yan W."/>
            <person name="Fan B."/>
            <person name="Jiang Y."/>
            <person name="Adhikari A."/>
            <person name="Zheng C.-J."/>
            <person name="Schuster L."/>
            <person name="Cowan T.M."/>
            <person name="Smanski M.J."/>
            <person name="Chevrette M.G."/>
            <person name="De Carvalho L.P.S."/>
            <person name="Shen B."/>
        </authorList>
    </citation>
    <scope>NUCLEOTIDE SEQUENCE [LARGE SCALE GENOMIC DNA]</scope>
    <source>
        <strain evidence="2 3">NPDC006434</strain>
    </source>
</reference>